<dbReference type="Pfam" id="PF23293">
    <property type="entry name" value="zf_ULT1"/>
    <property type="match status" value="1"/>
</dbReference>
<dbReference type="PANTHER" id="PTHR34053">
    <property type="entry name" value="PROTEIN ULTRAPETALA 1"/>
    <property type="match status" value="1"/>
</dbReference>
<dbReference type="PANTHER" id="PTHR34053:SF2">
    <property type="entry name" value="SAND DOMAIN-CONTAINING PROTEIN"/>
    <property type="match status" value="1"/>
</dbReference>
<dbReference type="InterPro" id="IPR020533">
    <property type="entry name" value="Developmental_reg_ULTRAPETALA"/>
</dbReference>
<feature type="domain" description="ULTRAPETALA1/2 zinc finger" evidence="1">
    <location>
        <begin position="34"/>
        <end position="76"/>
    </location>
</feature>
<evidence type="ECO:0000313" key="2">
    <source>
        <dbReference type="EMBL" id="KHN23916.1"/>
    </source>
</evidence>
<dbReference type="EMBL" id="KN655852">
    <property type="protein sequence ID" value="KHN23916.1"/>
    <property type="molecule type" value="Genomic_DNA"/>
</dbReference>
<dbReference type="GO" id="GO:0005829">
    <property type="term" value="C:cytosol"/>
    <property type="evidence" value="ECO:0007669"/>
    <property type="project" value="TreeGrafter"/>
</dbReference>
<organism evidence="2">
    <name type="scientific">Glycine soja</name>
    <name type="common">Wild soybean</name>
    <dbReference type="NCBI Taxonomy" id="3848"/>
    <lineage>
        <taxon>Eukaryota</taxon>
        <taxon>Viridiplantae</taxon>
        <taxon>Streptophyta</taxon>
        <taxon>Embryophyta</taxon>
        <taxon>Tracheophyta</taxon>
        <taxon>Spermatophyta</taxon>
        <taxon>Magnoliopsida</taxon>
        <taxon>eudicotyledons</taxon>
        <taxon>Gunneridae</taxon>
        <taxon>Pentapetalae</taxon>
        <taxon>rosids</taxon>
        <taxon>fabids</taxon>
        <taxon>Fabales</taxon>
        <taxon>Fabaceae</taxon>
        <taxon>Papilionoideae</taxon>
        <taxon>50 kb inversion clade</taxon>
        <taxon>NPAAA clade</taxon>
        <taxon>indigoferoid/millettioid clade</taxon>
        <taxon>Phaseoleae</taxon>
        <taxon>Glycine</taxon>
        <taxon>Glycine subgen. Soja</taxon>
    </lineage>
</organism>
<sequence length="76" mass="9270">MRILLKKTPLIKYYTHQANVANRKDSAMRKQNFHKDEFLHCTGCRKERRFHFKSRPDIKNYLEALNNKCWTCSLWP</sequence>
<reference evidence="2" key="1">
    <citation type="submission" date="2014-07" db="EMBL/GenBank/DDBJ databases">
        <title>Identification of a novel salt tolerance gene in wild soybean by whole-genome sequencing.</title>
        <authorList>
            <person name="Lam H.-M."/>
            <person name="Qi X."/>
            <person name="Li M.-W."/>
            <person name="Liu X."/>
            <person name="Xie M."/>
            <person name="Ni M."/>
            <person name="Xu X."/>
        </authorList>
    </citation>
    <scope>NUCLEOTIDE SEQUENCE [LARGE SCALE GENOMIC DNA]</scope>
    <source>
        <tissue evidence="2">Root</tissue>
    </source>
</reference>
<dbReference type="GO" id="GO:0005634">
    <property type="term" value="C:nucleus"/>
    <property type="evidence" value="ECO:0007669"/>
    <property type="project" value="TreeGrafter"/>
</dbReference>
<accession>A0A0B2QQR5</accession>
<dbReference type="Proteomes" id="UP000053555">
    <property type="component" value="Unassembled WGS sequence"/>
</dbReference>
<evidence type="ECO:0000259" key="1">
    <source>
        <dbReference type="Pfam" id="PF23293"/>
    </source>
</evidence>
<dbReference type="AlphaFoldDB" id="A0A0B2QQR5"/>
<name>A0A0B2QQR5_GLYSO</name>
<protein>
    <submittedName>
        <fullName evidence="2">Protein ULTRAPETALA 1</fullName>
    </submittedName>
</protein>
<proteinExistence type="predicted"/>
<dbReference type="InterPro" id="IPR057012">
    <property type="entry name" value="ULT1/2_Znf"/>
</dbReference>
<gene>
    <name evidence="2" type="ORF">glysoja_049554</name>
</gene>